<dbReference type="EMBL" id="CM046398">
    <property type="protein sequence ID" value="KAI8532545.1"/>
    <property type="molecule type" value="Genomic_DNA"/>
</dbReference>
<organism evidence="1 2">
    <name type="scientific">Rhododendron molle</name>
    <name type="common">Chinese azalea</name>
    <name type="synonym">Azalea mollis</name>
    <dbReference type="NCBI Taxonomy" id="49168"/>
    <lineage>
        <taxon>Eukaryota</taxon>
        <taxon>Viridiplantae</taxon>
        <taxon>Streptophyta</taxon>
        <taxon>Embryophyta</taxon>
        <taxon>Tracheophyta</taxon>
        <taxon>Spermatophyta</taxon>
        <taxon>Magnoliopsida</taxon>
        <taxon>eudicotyledons</taxon>
        <taxon>Gunneridae</taxon>
        <taxon>Pentapetalae</taxon>
        <taxon>asterids</taxon>
        <taxon>Ericales</taxon>
        <taxon>Ericaceae</taxon>
        <taxon>Ericoideae</taxon>
        <taxon>Rhodoreae</taxon>
        <taxon>Rhododendron</taxon>
    </lineage>
</organism>
<comment type="caution">
    <text evidence="1">The sequence shown here is derived from an EMBL/GenBank/DDBJ whole genome shotgun (WGS) entry which is preliminary data.</text>
</comment>
<keyword evidence="2" id="KW-1185">Reference proteome</keyword>
<accession>A0ACC0LV94</accession>
<evidence type="ECO:0000313" key="1">
    <source>
        <dbReference type="EMBL" id="KAI8532545.1"/>
    </source>
</evidence>
<reference evidence="1" key="1">
    <citation type="submission" date="2022-02" db="EMBL/GenBank/DDBJ databases">
        <title>Plant Genome Project.</title>
        <authorList>
            <person name="Zhang R.-G."/>
        </authorList>
    </citation>
    <scope>NUCLEOTIDE SEQUENCE</scope>
    <source>
        <strain evidence="1">AT1</strain>
    </source>
</reference>
<dbReference type="Proteomes" id="UP001062846">
    <property type="component" value="Chromosome 11"/>
</dbReference>
<protein>
    <submittedName>
        <fullName evidence="1">Uncharacterized protein</fullName>
    </submittedName>
</protein>
<sequence length="290" mass="32456">MEDVGFLRQWPTNSLDEIVNHHFSHQIFDVKPNITEYSSHDTGIIDPPGKILRTNTWNSSSNSSSPHQISFSNSNCETQFGTIKPKEEAVLSPSSNITTLPSGVFDFQESFGNQIYGFKARQGSKKNSTNGTRFSSSQEHIMAERKRREKLSQRLIALSAMVPGLKKMDKASVLGDAIKYVKQLQEQVKTLEEQTTRTKSMETVVYVRKCELINSDNNLDNFSGGGGSQYDETLPEIEGRSFSDLKANYGTKLSDTALINIVTQKMLDEDCSLTTKDLVKNLHAALKLFM</sequence>
<name>A0ACC0LV94_RHOML</name>
<proteinExistence type="predicted"/>
<evidence type="ECO:0000313" key="2">
    <source>
        <dbReference type="Proteomes" id="UP001062846"/>
    </source>
</evidence>
<gene>
    <name evidence="1" type="ORF">RHMOL_Rhmol11G0222000</name>
</gene>